<comment type="similarity">
    <text evidence="1 6">Belongs to the aldehyde dehydrogenase family.</text>
</comment>
<dbReference type="InterPro" id="IPR016163">
    <property type="entry name" value="Ald_DH_C"/>
</dbReference>
<dbReference type="PANTHER" id="PTHR11699">
    <property type="entry name" value="ALDEHYDE DEHYDROGENASE-RELATED"/>
    <property type="match status" value="1"/>
</dbReference>
<dbReference type="InterPro" id="IPR016160">
    <property type="entry name" value="Ald_DH_CS_CYS"/>
</dbReference>
<keyword evidence="7" id="KW-0812">Transmembrane</keyword>
<keyword evidence="7" id="KW-0472">Membrane</keyword>
<comment type="catalytic activity">
    <reaction evidence="4">
        <text>an aldehyde + NAD(+) + H2O = a carboxylate + NADH + 2 H(+)</text>
        <dbReference type="Rhea" id="RHEA:16185"/>
        <dbReference type="ChEBI" id="CHEBI:15377"/>
        <dbReference type="ChEBI" id="CHEBI:15378"/>
        <dbReference type="ChEBI" id="CHEBI:17478"/>
        <dbReference type="ChEBI" id="CHEBI:29067"/>
        <dbReference type="ChEBI" id="CHEBI:57540"/>
        <dbReference type="ChEBI" id="CHEBI:57945"/>
        <dbReference type="EC" id="1.2.1.3"/>
    </reaction>
</comment>
<evidence type="ECO:0000256" key="4">
    <source>
        <dbReference type="ARBA" id="ARBA00049194"/>
    </source>
</evidence>
<evidence type="ECO:0000313" key="9">
    <source>
        <dbReference type="EMBL" id="ROW10570.1"/>
    </source>
</evidence>
<evidence type="ECO:0000313" key="10">
    <source>
        <dbReference type="Proteomes" id="UP000283895"/>
    </source>
</evidence>
<dbReference type="FunFam" id="3.40.605.10:FF:000014">
    <property type="entry name" value="aldehyde dehydrogenase 22A1"/>
    <property type="match status" value="1"/>
</dbReference>
<dbReference type="FunFam" id="3.40.309.10:FF:000024">
    <property type="entry name" value="Betaine aldehyde dehydrogenase"/>
    <property type="match status" value="1"/>
</dbReference>
<dbReference type="EC" id="1.2.1.3" evidence="3"/>
<evidence type="ECO:0000256" key="5">
    <source>
        <dbReference type="PROSITE-ProRule" id="PRU10007"/>
    </source>
</evidence>
<dbReference type="PROSITE" id="PS00070">
    <property type="entry name" value="ALDEHYDE_DEHYDR_CYS"/>
    <property type="match status" value="1"/>
</dbReference>
<feature type="transmembrane region" description="Helical" evidence="7">
    <location>
        <begin position="201"/>
        <end position="219"/>
    </location>
</feature>
<dbReference type="Proteomes" id="UP000283895">
    <property type="component" value="Unassembled WGS sequence"/>
</dbReference>
<organism evidence="9 10">
    <name type="scientific">Cytospora schulzeri</name>
    <dbReference type="NCBI Taxonomy" id="448051"/>
    <lineage>
        <taxon>Eukaryota</taxon>
        <taxon>Fungi</taxon>
        <taxon>Dikarya</taxon>
        <taxon>Ascomycota</taxon>
        <taxon>Pezizomycotina</taxon>
        <taxon>Sordariomycetes</taxon>
        <taxon>Sordariomycetidae</taxon>
        <taxon>Diaporthales</taxon>
        <taxon>Cytosporaceae</taxon>
        <taxon>Cytospora</taxon>
    </lineage>
</organism>
<evidence type="ECO:0000256" key="2">
    <source>
        <dbReference type="ARBA" id="ARBA00023002"/>
    </source>
</evidence>
<dbReference type="InterPro" id="IPR029510">
    <property type="entry name" value="Ald_DH_CS_GLU"/>
</dbReference>
<proteinExistence type="inferred from homology"/>
<dbReference type="SUPFAM" id="SSF53720">
    <property type="entry name" value="ALDH-like"/>
    <property type="match status" value="1"/>
</dbReference>
<gene>
    <name evidence="9" type="ORF">VMCG_01912</name>
</gene>
<dbReference type="Gene3D" id="3.40.309.10">
    <property type="entry name" value="Aldehyde Dehydrogenase, Chain A, domain 2"/>
    <property type="match status" value="1"/>
</dbReference>
<dbReference type="InterPro" id="IPR016162">
    <property type="entry name" value="Ald_DH_N"/>
</dbReference>
<name>A0A423X3Y5_9PEZI</name>
<dbReference type="CDD" id="cd07098">
    <property type="entry name" value="ALDH_F15-22"/>
    <property type="match status" value="1"/>
</dbReference>
<evidence type="ECO:0000256" key="3">
    <source>
        <dbReference type="ARBA" id="ARBA00024226"/>
    </source>
</evidence>
<evidence type="ECO:0000256" key="6">
    <source>
        <dbReference type="RuleBase" id="RU003345"/>
    </source>
</evidence>
<dbReference type="EMBL" id="LKEA01000003">
    <property type="protein sequence ID" value="ROW10570.1"/>
    <property type="molecule type" value="Genomic_DNA"/>
</dbReference>
<reference evidence="9 10" key="1">
    <citation type="submission" date="2015-09" db="EMBL/GenBank/DDBJ databases">
        <title>Host preference determinants of Valsa canker pathogens revealed by comparative genomics.</title>
        <authorList>
            <person name="Yin Z."/>
            <person name="Huang L."/>
        </authorList>
    </citation>
    <scope>NUCLEOTIDE SEQUENCE [LARGE SCALE GENOMIC DNA]</scope>
    <source>
        <strain evidence="9 10">03-1</strain>
    </source>
</reference>
<dbReference type="PROSITE" id="PS00687">
    <property type="entry name" value="ALDEHYDE_DEHYDR_GLU"/>
    <property type="match status" value="1"/>
</dbReference>
<feature type="domain" description="Aldehyde dehydrogenase" evidence="8">
    <location>
        <begin position="81"/>
        <end position="546"/>
    </location>
</feature>
<evidence type="ECO:0000259" key="8">
    <source>
        <dbReference type="Pfam" id="PF00171"/>
    </source>
</evidence>
<evidence type="ECO:0000256" key="1">
    <source>
        <dbReference type="ARBA" id="ARBA00009986"/>
    </source>
</evidence>
<dbReference type="Gene3D" id="3.40.605.10">
    <property type="entry name" value="Aldehyde Dehydrogenase, Chain A, domain 1"/>
    <property type="match status" value="1"/>
</dbReference>
<dbReference type="Pfam" id="PF00171">
    <property type="entry name" value="Aldedh"/>
    <property type="match status" value="1"/>
</dbReference>
<dbReference type="OrthoDB" id="310895at2759"/>
<dbReference type="STRING" id="356882.A0A423X3Y5"/>
<feature type="transmembrane region" description="Helical" evidence="7">
    <location>
        <begin position="28"/>
        <end position="46"/>
    </location>
</feature>
<dbReference type="AlphaFoldDB" id="A0A423X3Y5"/>
<dbReference type="InterPro" id="IPR016161">
    <property type="entry name" value="Ald_DH/histidinol_DH"/>
</dbReference>
<dbReference type="GO" id="GO:0004029">
    <property type="term" value="F:aldehyde dehydrogenase (NAD+) activity"/>
    <property type="evidence" value="ECO:0007669"/>
    <property type="project" value="UniProtKB-EC"/>
</dbReference>
<keyword evidence="2 6" id="KW-0560">Oxidoreductase</keyword>
<sequence length="604" mass="65527">MQPEGFFEQWLAYARTQLQQLPLDNVPLFAWTALWPLVLLAVFFYVKSEHDEPIRYRVPSPKVPEPKKILENPAIKVSGTTAIQCYAPATGQFLGFINPSSPAAIDRAIDAAEAAQKTWAETTFRERRKVLRSMLQHVLDNQEDICRVACLDSGKTMVDAQLGEVLVTVERLQWTLAHGEKALTPNRRPTNLLMMYKKNKVYYEPLGVVAALVSWNYPFHNLIGPIISAIFSGNGIVVKASEQTAWSSSYFASVARGALIAHGHDPALVQTIVCWPQVANHLTSHPKIAHITFIGSRPVCHKVAESAAKALIPVVAELGGKDACVVLDSAGGDLPRTCETLLRGTFQAAGQNCIGIERIVATPGVYDRLIERLEPRVRAIRLGQEEDMGALISDASFDRLEGLVRDAVEGGARLLAGGRRYSHPDHPSGHYFSPTLLVDVTPDMAIAHEECFGPVMVLMRAPANTAAAVLAIANAPNFGLGGSVFGRDSDPVLQAIVKGLRCGMVAINDFAAFYAVQLPFGGVAGSGYGRFAGEEGLRGLCNIKAICADRWGWAGVRTSIPPPIRYPLESQERSWRFARGVVETGYGIGVARKVGGVMGILGNM</sequence>
<protein>
    <recommendedName>
        <fullName evidence="3">aldehyde dehydrogenase (NAD(+))</fullName>
        <ecNumber evidence="3">1.2.1.3</ecNumber>
    </recommendedName>
</protein>
<evidence type="ECO:0000256" key="7">
    <source>
        <dbReference type="SAM" id="Phobius"/>
    </source>
</evidence>
<keyword evidence="7" id="KW-1133">Transmembrane helix</keyword>
<feature type="active site" evidence="5">
    <location>
        <position position="317"/>
    </location>
</feature>
<accession>A0A423X3Y5</accession>
<comment type="caution">
    <text evidence="9">The sequence shown here is derived from an EMBL/GenBank/DDBJ whole genome shotgun (WGS) entry which is preliminary data.</text>
</comment>
<dbReference type="InterPro" id="IPR015590">
    <property type="entry name" value="Aldehyde_DH_dom"/>
</dbReference>
<keyword evidence="10" id="KW-1185">Reference proteome</keyword>